<evidence type="ECO:0000313" key="4">
    <source>
        <dbReference type="EMBL" id="AIS39015.1"/>
    </source>
</evidence>
<keyword evidence="3" id="KW-0548">Nucleotidyltransferase</keyword>
<dbReference type="InterPro" id="IPR008686">
    <property type="entry name" value="RNA_pol_mitovir"/>
</dbReference>
<keyword evidence="1 4" id="KW-0696">RNA-directed RNA polymerase</keyword>
<dbReference type="InterPro" id="IPR043502">
    <property type="entry name" value="DNA/RNA_pol_sf"/>
</dbReference>
<dbReference type="EMBL" id="KJ636843">
    <property type="protein sequence ID" value="AIS39015.1"/>
    <property type="molecule type" value="Genomic_RNA"/>
</dbReference>
<dbReference type="SUPFAM" id="SSF56672">
    <property type="entry name" value="DNA/RNA polymerases"/>
    <property type="match status" value="1"/>
</dbReference>
<dbReference type="Pfam" id="PF05919">
    <property type="entry name" value="Mitovir_RNA_pol"/>
    <property type="match status" value="1"/>
</dbReference>
<sequence>QSLHSMTFGIAVSLSNAKLPRILPDYFRESFRQNDPKSVKIVLTIFGLYRVLPYEGKLDLSTITDNTPSFIPDIFYEFVKDFLKLFPLKLSFSFSPILLSSRGAMRYPIKGKNTSFFVLEAINALADWKVGKSSLLEYCGDILKHYPIDSIYSDWQHFLRKLNWSRHNFSVKPEVHPQALGRLSLKEEPGKVRVFAIVDVFTQWVLRPLHLSIFKWLRPMSTDATFNQDLGLHRFFKRVQGRPVYSYDLSAATDRLPAVLQQKLVDFISPGLGLAWSRLLIGRPYWIKSKLHKVEESVYYSVGQPMGAYSSWGLLALSHHLVIQYCFYQVYGVKRWYKDYCVSG</sequence>
<feature type="non-terminal residue" evidence="4">
    <location>
        <position position="1"/>
    </location>
</feature>
<dbReference type="PANTHER" id="PTHR34456:SF9">
    <property type="entry name" value="MITOVIRUS RNA-DEPENDENT RNA POLYMERASE"/>
    <property type="match status" value="1"/>
</dbReference>
<evidence type="ECO:0000256" key="2">
    <source>
        <dbReference type="ARBA" id="ARBA00022679"/>
    </source>
</evidence>
<keyword evidence="2" id="KW-0808">Transferase</keyword>
<name>A0A0F6NS45_9VIRU</name>
<gene>
    <name evidence="4" type="primary">RdRp</name>
</gene>
<feature type="non-terminal residue" evidence="4">
    <location>
        <position position="344"/>
    </location>
</feature>
<evidence type="ECO:0000256" key="3">
    <source>
        <dbReference type="ARBA" id="ARBA00022695"/>
    </source>
</evidence>
<protein>
    <submittedName>
        <fullName evidence="4">RNA-dependent RNA polymerase</fullName>
    </submittedName>
</protein>
<proteinExistence type="predicted"/>
<evidence type="ECO:0000256" key="1">
    <source>
        <dbReference type="ARBA" id="ARBA00022484"/>
    </source>
</evidence>
<dbReference type="PANTHER" id="PTHR34456">
    <property type="entry name" value="MITOVIRUS RNA-DEPENDENT RNA POLYMERASE"/>
    <property type="match status" value="1"/>
</dbReference>
<organism evidence="4">
    <name type="scientific">Leucostoma cinctum mitovirus 1</name>
    <dbReference type="NCBI Taxonomy" id="1551545"/>
    <lineage>
        <taxon>Viruses</taxon>
        <taxon>Riboviria</taxon>
        <taxon>Orthornavirae</taxon>
        <taxon>Lenarviricota</taxon>
        <taxon>Howeltoviricetes</taxon>
        <taxon>Cryppavirales</taxon>
        <taxon>Mitoviridae</taxon>
        <taxon>Mitovirus</taxon>
    </lineage>
</organism>
<reference evidence="4" key="1">
    <citation type="submission" date="2014-03" db="EMBL/GenBank/DDBJ databases">
        <title>Two different mycoviruses co-infecting one isolate of Leucostoma cinctum.</title>
        <authorList>
            <person name="Peyambari M."/>
            <person name="Koohi Habibi M."/>
            <person name="Fotouhifar K.-B."/>
            <person name="Dizadji A."/>
            <person name="Roossinck M.J."/>
        </authorList>
    </citation>
    <scope>NUCLEOTIDE SEQUENCE</scope>
</reference>
<accession>A0A0F6NS45</accession>
<dbReference type="GO" id="GO:0003968">
    <property type="term" value="F:RNA-directed RNA polymerase activity"/>
    <property type="evidence" value="ECO:0007669"/>
    <property type="project" value="UniProtKB-KW"/>
</dbReference>